<dbReference type="PANTHER" id="PTHR30544:SF5">
    <property type="entry name" value="RADICAL SAM CORE DOMAIN-CONTAINING PROTEIN"/>
    <property type="match status" value="1"/>
</dbReference>
<keyword evidence="13" id="KW-0411">Iron-sulfur</keyword>
<dbReference type="EMBL" id="FUXK01000002">
    <property type="protein sequence ID" value="SJZ48098.1"/>
    <property type="molecule type" value="Genomic_DNA"/>
</dbReference>
<dbReference type="eggNOG" id="COG0820">
    <property type="taxonomic scope" value="Bacteria"/>
</dbReference>
<gene>
    <name evidence="16" type="ORF">SAMN02745202_00258</name>
</gene>
<evidence type="ECO:0000256" key="3">
    <source>
        <dbReference type="ARBA" id="ARBA00007544"/>
    </source>
</evidence>
<keyword evidence="8 16" id="KW-0808">Transferase</keyword>
<dbReference type="SFLD" id="SFLDF00275">
    <property type="entry name" value="adenosine_C2_methyltransferase"/>
    <property type="match status" value="1"/>
</dbReference>
<comment type="subcellular location">
    <subcellularLocation>
        <location evidence="2">Cytoplasm</location>
    </subcellularLocation>
</comment>
<organism evidence="16 17">
    <name type="scientific">Segatella oulorum</name>
    <dbReference type="NCBI Taxonomy" id="28136"/>
    <lineage>
        <taxon>Bacteria</taxon>
        <taxon>Pseudomonadati</taxon>
        <taxon>Bacteroidota</taxon>
        <taxon>Bacteroidia</taxon>
        <taxon>Bacteroidales</taxon>
        <taxon>Prevotellaceae</taxon>
        <taxon>Segatella</taxon>
    </lineage>
</organism>
<sequence length="401" mass="45377">MVHNLIAFSLQKQIILPYLPCGLKPYRPQTRMHSPQKYMLCRASFNIIYYLCTMNVSKKALLGLTLYELKAVCKELGMPAFTATQMAKWIYERHVASIDDMTNISKANRMKLETLYEIGLRPAIDAQHSQDGTIKYLFPTHDNKFVETVYIPDKDRATLCVSCQVGCKMNCLFCQTGKQGFEGSLTVADILNQIYALPEVDQLTNIVFMGQGEPMDNLDAILKTTEILTASYGWGWSPKRITVSSVGVKNKLKRFLDESDCHVAISLHSPFPEQRAQLMPAQKGMPIEEVIDLLHNYDFSHQRRLSFEYIVFAGVNDTHQHAQAIVNLLRGLVCRVNLIRFHQIPGVALHGASEAKMEELRDYLTAHGVFTTIRASRGEDIFAACGLLSTSKKINEIRHEK</sequence>
<keyword evidence="12" id="KW-0408">Iron</keyword>
<dbReference type="InterPro" id="IPR040072">
    <property type="entry name" value="Methyltransferase_A"/>
</dbReference>
<dbReference type="GO" id="GO:0030488">
    <property type="term" value="P:tRNA methylation"/>
    <property type="evidence" value="ECO:0007669"/>
    <property type="project" value="InterPro"/>
</dbReference>
<feature type="domain" description="Radical SAM core" evidence="15">
    <location>
        <begin position="153"/>
        <end position="380"/>
    </location>
</feature>
<dbReference type="GO" id="GO:0070475">
    <property type="term" value="P:rRNA base methylation"/>
    <property type="evidence" value="ECO:0007669"/>
    <property type="project" value="InterPro"/>
</dbReference>
<comment type="cofactor">
    <cofactor evidence="1">
        <name>[4Fe-4S] cluster</name>
        <dbReference type="ChEBI" id="CHEBI:49883"/>
    </cofactor>
</comment>
<dbReference type="InterPro" id="IPR048641">
    <property type="entry name" value="RlmN_N"/>
</dbReference>
<dbReference type="PANTHER" id="PTHR30544">
    <property type="entry name" value="23S RRNA METHYLTRANSFERASE"/>
    <property type="match status" value="1"/>
</dbReference>
<dbReference type="CDD" id="cd01335">
    <property type="entry name" value="Radical_SAM"/>
    <property type="match status" value="1"/>
</dbReference>
<dbReference type="Pfam" id="PF04055">
    <property type="entry name" value="Radical_SAM"/>
    <property type="match status" value="1"/>
</dbReference>
<dbReference type="SFLD" id="SFLDS00029">
    <property type="entry name" value="Radical_SAM"/>
    <property type="match status" value="1"/>
</dbReference>
<keyword evidence="14" id="KW-1015">Disulfide bond</keyword>
<dbReference type="Gene3D" id="1.10.150.530">
    <property type="match status" value="1"/>
</dbReference>
<protein>
    <submittedName>
        <fullName evidence="16">23S rRNA (Adenine2503-C2)-methyltransferase</fullName>
    </submittedName>
</protein>
<dbReference type="SUPFAM" id="SSF102114">
    <property type="entry name" value="Radical SAM enzymes"/>
    <property type="match status" value="1"/>
</dbReference>
<dbReference type="Pfam" id="PF21016">
    <property type="entry name" value="RlmN_N"/>
    <property type="match status" value="1"/>
</dbReference>
<name>A0A1T4L0H1_9BACT</name>
<comment type="similarity">
    <text evidence="3">Belongs to the radical SAM superfamily. RlmN family.</text>
</comment>
<evidence type="ECO:0000256" key="8">
    <source>
        <dbReference type="ARBA" id="ARBA00022679"/>
    </source>
</evidence>
<dbReference type="PIRSF" id="PIRSF006004">
    <property type="entry name" value="CHP00048"/>
    <property type="match status" value="1"/>
</dbReference>
<dbReference type="InterPro" id="IPR027492">
    <property type="entry name" value="RNA_MTrfase_RlmN"/>
</dbReference>
<evidence type="ECO:0000259" key="15">
    <source>
        <dbReference type="PROSITE" id="PS51918"/>
    </source>
</evidence>
<dbReference type="InterPro" id="IPR007197">
    <property type="entry name" value="rSAM"/>
</dbReference>
<keyword evidence="5" id="KW-0963">Cytoplasm</keyword>
<evidence type="ECO:0000256" key="9">
    <source>
        <dbReference type="ARBA" id="ARBA00022691"/>
    </source>
</evidence>
<dbReference type="GO" id="GO:0008173">
    <property type="term" value="F:RNA methyltransferase activity"/>
    <property type="evidence" value="ECO:0007669"/>
    <property type="project" value="InterPro"/>
</dbReference>
<dbReference type="NCBIfam" id="TIGR00048">
    <property type="entry name" value="rRNA_mod_RlmN"/>
    <property type="match status" value="1"/>
</dbReference>
<dbReference type="GO" id="GO:0046872">
    <property type="term" value="F:metal ion binding"/>
    <property type="evidence" value="ECO:0007669"/>
    <property type="project" value="UniProtKB-KW"/>
</dbReference>
<dbReference type="GO" id="GO:0051539">
    <property type="term" value="F:4 iron, 4 sulfur cluster binding"/>
    <property type="evidence" value="ECO:0007669"/>
    <property type="project" value="UniProtKB-KW"/>
</dbReference>
<evidence type="ECO:0000256" key="12">
    <source>
        <dbReference type="ARBA" id="ARBA00023004"/>
    </source>
</evidence>
<evidence type="ECO:0000256" key="10">
    <source>
        <dbReference type="ARBA" id="ARBA00022694"/>
    </source>
</evidence>
<keyword evidence="7 16" id="KW-0489">Methyltransferase</keyword>
<keyword evidence="9" id="KW-0949">S-adenosyl-L-methionine</keyword>
<evidence type="ECO:0000313" key="16">
    <source>
        <dbReference type="EMBL" id="SJZ48098.1"/>
    </source>
</evidence>
<accession>A0A1T4L0H1</accession>
<dbReference type="Proteomes" id="UP000190065">
    <property type="component" value="Unassembled WGS sequence"/>
</dbReference>
<evidence type="ECO:0000256" key="11">
    <source>
        <dbReference type="ARBA" id="ARBA00022723"/>
    </source>
</evidence>
<keyword evidence="4" id="KW-0004">4Fe-4S</keyword>
<dbReference type="PROSITE" id="PS51918">
    <property type="entry name" value="RADICAL_SAM"/>
    <property type="match status" value="1"/>
</dbReference>
<evidence type="ECO:0000256" key="14">
    <source>
        <dbReference type="ARBA" id="ARBA00023157"/>
    </source>
</evidence>
<proteinExistence type="inferred from homology"/>
<dbReference type="GO" id="GO:0005737">
    <property type="term" value="C:cytoplasm"/>
    <property type="evidence" value="ECO:0007669"/>
    <property type="project" value="UniProtKB-SubCell"/>
</dbReference>
<evidence type="ECO:0000256" key="7">
    <source>
        <dbReference type="ARBA" id="ARBA00022603"/>
    </source>
</evidence>
<dbReference type="STRING" id="28136.SAMN02745202_00258"/>
<keyword evidence="10" id="KW-0819">tRNA processing</keyword>
<evidence type="ECO:0000256" key="6">
    <source>
        <dbReference type="ARBA" id="ARBA00022552"/>
    </source>
</evidence>
<keyword evidence="11" id="KW-0479">Metal-binding</keyword>
<dbReference type="InterPro" id="IPR013785">
    <property type="entry name" value="Aldolase_TIM"/>
</dbReference>
<dbReference type="AlphaFoldDB" id="A0A1T4L0H1"/>
<dbReference type="Gene3D" id="3.20.20.70">
    <property type="entry name" value="Aldolase class I"/>
    <property type="match status" value="1"/>
</dbReference>
<keyword evidence="6" id="KW-0698">rRNA processing</keyword>
<evidence type="ECO:0000256" key="5">
    <source>
        <dbReference type="ARBA" id="ARBA00022490"/>
    </source>
</evidence>
<dbReference type="SFLD" id="SFLDG01062">
    <property type="entry name" value="methyltransferase_(Class_A)"/>
    <property type="match status" value="1"/>
</dbReference>
<dbReference type="InterPro" id="IPR058240">
    <property type="entry name" value="rSAM_sf"/>
</dbReference>
<evidence type="ECO:0000256" key="4">
    <source>
        <dbReference type="ARBA" id="ARBA00022485"/>
    </source>
</evidence>
<dbReference type="InterPro" id="IPR004383">
    <property type="entry name" value="rRNA_lsu_MTrfase_RlmN/Cfr"/>
</dbReference>
<evidence type="ECO:0000256" key="13">
    <source>
        <dbReference type="ARBA" id="ARBA00023014"/>
    </source>
</evidence>
<evidence type="ECO:0000256" key="2">
    <source>
        <dbReference type="ARBA" id="ARBA00004496"/>
    </source>
</evidence>
<evidence type="ECO:0000256" key="1">
    <source>
        <dbReference type="ARBA" id="ARBA00001966"/>
    </source>
</evidence>
<evidence type="ECO:0000313" key="17">
    <source>
        <dbReference type="Proteomes" id="UP000190065"/>
    </source>
</evidence>
<reference evidence="16 17" key="1">
    <citation type="submission" date="2017-02" db="EMBL/GenBank/DDBJ databases">
        <authorList>
            <person name="Peterson S.W."/>
        </authorList>
    </citation>
    <scope>NUCLEOTIDE SEQUENCE [LARGE SCALE GENOMIC DNA]</scope>
    <source>
        <strain evidence="16 17">ATCC 43324</strain>
    </source>
</reference>